<comment type="caution">
    <text evidence="11">The sequence shown here is derived from an EMBL/GenBank/DDBJ whole genome shotgun (WGS) entry which is preliminary data.</text>
</comment>
<evidence type="ECO:0000256" key="5">
    <source>
        <dbReference type="ARBA" id="ARBA00022917"/>
    </source>
</evidence>
<dbReference type="Gene3D" id="3.30.930.10">
    <property type="entry name" value="Bira Bifunctional Protein, Domain 2"/>
    <property type="match status" value="1"/>
</dbReference>
<dbReference type="UniPathway" id="UPA00906">
    <property type="reaction ID" value="UER00895"/>
</dbReference>
<dbReference type="Gene3D" id="1.10.287.40">
    <property type="entry name" value="Serine-tRNA synthetase, tRNA binding domain"/>
    <property type="match status" value="1"/>
</dbReference>
<gene>
    <name evidence="11" type="ORF">AAJ76_1800031824</name>
</gene>
<dbReference type="InterPro" id="IPR002317">
    <property type="entry name" value="Ser-tRNA-ligase_type_1"/>
</dbReference>
<keyword evidence="4 9" id="KW-0067">ATP-binding</keyword>
<feature type="domain" description="Aminoacyl-transfer RNA synthetases class-II family profile" evidence="10">
    <location>
        <begin position="181"/>
        <end position="412"/>
    </location>
</feature>
<feature type="binding site" evidence="9">
    <location>
        <begin position="280"/>
        <end position="283"/>
    </location>
    <ligand>
        <name>ATP</name>
        <dbReference type="ChEBI" id="CHEBI:30616"/>
    </ligand>
</feature>
<dbReference type="Proteomes" id="UP000034350">
    <property type="component" value="Unassembled WGS sequence"/>
</dbReference>
<evidence type="ECO:0000256" key="6">
    <source>
        <dbReference type="ARBA" id="ARBA00023146"/>
    </source>
</evidence>
<feature type="binding site" evidence="8">
    <location>
        <position position="287"/>
    </location>
    <ligand>
        <name>L-serine</name>
        <dbReference type="ChEBI" id="CHEBI:33384"/>
    </ligand>
</feature>
<dbReference type="EMBL" id="JPQZ01000018">
    <property type="protein sequence ID" value="KKO75540.1"/>
    <property type="molecule type" value="Genomic_DNA"/>
</dbReference>
<dbReference type="SUPFAM" id="SSF46589">
    <property type="entry name" value="tRNA-binding arm"/>
    <property type="match status" value="1"/>
</dbReference>
<keyword evidence="6 11" id="KW-0030">Aminoacyl-tRNA synthetase</keyword>
<feature type="binding site" evidence="9">
    <location>
        <begin position="264"/>
        <end position="266"/>
    </location>
    <ligand>
        <name>ATP</name>
        <dbReference type="ChEBI" id="CHEBI:30616"/>
    </ligand>
</feature>
<dbReference type="InterPro" id="IPR006195">
    <property type="entry name" value="aa-tRNA-synth_II"/>
</dbReference>
<evidence type="ECO:0000256" key="9">
    <source>
        <dbReference type="PIRSR" id="PIRSR001529-2"/>
    </source>
</evidence>
<dbReference type="VEuPathDB" id="MicrosporidiaDB:G9O61_00g015610"/>
<accession>A0A0F9WFN8</accession>
<dbReference type="InterPro" id="IPR002314">
    <property type="entry name" value="aa-tRNA-synt_IIb"/>
</dbReference>
<evidence type="ECO:0000256" key="2">
    <source>
        <dbReference type="ARBA" id="ARBA00022598"/>
    </source>
</evidence>
<dbReference type="GeneID" id="36319194"/>
<feature type="binding site" evidence="8">
    <location>
        <position position="386"/>
    </location>
    <ligand>
        <name>L-serine</name>
        <dbReference type="ChEBI" id="CHEBI:33384"/>
    </ligand>
</feature>
<dbReference type="InterPro" id="IPR015866">
    <property type="entry name" value="Ser-tRNA-synth_1_N"/>
</dbReference>
<dbReference type="OrthoDB" id="10264585at2759"/>
<dbReference type="PIRSF" id="PIRSF001529">
    <property type="entry name" value="Ser-tRNA-synth_IIa"/>
    <property type="match status" value="1"/>
</dbReference>
<dbReference type="RefSeq" id="XP_024331282.1">
    <property type="nucleotide sequence ID" value="XM_024474279.1"/>
</dbReference>
<dbReference type="GO" id="GO:0005524">
    <property type="term" value="F:ATP binding"/>
    <property type="evidence" value="ECO:0007669"/>
    <property type="project" value="UniProtKB-KW"/>
</dbReference>
<feature type="binding site" evidence="8">
    <location>
        <position position="264"/>
    </location>
    <ligand>
        <name>L-serine</name>
        <dbReference type="ChEBI" id="CHEBI:33384"/>
    </ligand>
</feature>
<evidence type="ECO:0000256" key="4">
    <source>
        <dbReference type="ARBA" id="ARBA00022840"/>
    </source>
</evidence>
<sequence>MIDINLLRDPKTRELVIESEKKRFKNTDNIEEIYKKDQLRIKFNFELDNTNKKKNEIKKKISQIYKENKKEGKELAKDLIEKLKLIEKSCFELEVEVSTLDEEIKKMLKVVGNILDSSVVVSNNERDNKLIRQFRTNRVIQNKKNYTELMQKYTHSVAGAKIIGHRGYFLSGKIAKLGMALSRYAIDFLEKQGYTFIQTPVMMRKDVMSKTAQIGDFDEQLYKVEDDLYLIATSEQPLSALHMDERMVDSDLPKLYCGQSLCFRKEAGAHGKDNSGIFRVHQFEKIEQFVICKPEESKEYFYKMIGLSEEFYKSLDISYNVVSIVSGEFNDAASIKYDLEAFFPNADKYRELVSCSNCTDYQSRELNVRYGVLKENNKKGYVHMLNSTLCAVQRTLCCVVENYQQDDKIIVPEVLRKYTGFDEIELN</sequence>
<dbReference type="Pfam" id="PF00587">
    <property type="entry name" value="tRNA-synt_2b"/>
    <property type="match status" value="1"/>
</dbReference>
<dbReference type="InterPro" id="IPR010978">
    <property type="entry name" value="tRNA-bd_arm"/>
</dbReference>
<dbReference type="GO" id="GO:0004828">
    <property type="term" value="F:serine-tRNA ligase activity"/>
    <property type="evidence" value="ECO:0007669"/>
    <property type="project" value="UniProtKB-EC"/>
</dbReference>
<dbReference type="PANTHER" id="PTHR11778">
    <property type="entry name" value="SERYL-TRNA SYNTHETASE"/>
    <property type="match status" value="1"/>
</dbReference>
<dbReference type="VEuPathDB" id="MicrosporidiaDB:AAJ76_1800031824"/>
<dbReference type="PRINTS" id="PR00981">
    <property type="entry name" value="TRNASYNTHSER"/>
</dbReference>
<dbReference type="CDD" id="cd00770">
    <property type="entry name" value="SerRS_core"/>
    <property type="match status" value="1"/>
</dbReference>
<dbReference type="InterPro" id="IPR033729">
    <property type="entry name" value="SerRS_core"/>
</dbReference>
<protein>
    <recommendedName>
        <fullName evidence="1">serine--tRNA ligase</fullName>
        <ecNumber evidence="1">6.1.1.11</ecNumber>
    </recommendedName>
    <alternativeName>
        <fullName evidence="7">Seryl-tRNA synthetase</fullName>
    </alternativeName>
</protein>
<evidence type="ECO:0000256" key="3">
    <source>
        <dbReference type="ARBA" id="ARBA00022741"/>
    </source>
</evidence>
<dbReference type="Pfam" id="PF02403">
    <property type="entry name" value="Seryl_tRNA_N"/>
    <property type="match status" value="1"/>
</dbReference>
<evidence type="ECO:0000259" key="10">
    <source>
        <dbReference type="PROSITE" id="PS50862"/>
    </source>
</evidence>
<keyword evidence="12" id="KW-1185">Reference proteome</keyword>
<organism evidence="11 12">
    <name type="scientific">Vairimorpha ceranae</name>
    <dbReference type="NCBI Taxonomy" id="40302"/>
    <lineage>
        <taxon>Eukaryota</taxon>
        <taxon>Fungi</taxon>
        <taxon>Fungi incertae sedis</taxon>
        <taxon>Microsporidia</taxon>
        <taxon>Nosematidae</taxon>
        <taxon>Vairimorpha</taxon>
    </lineage>
</organism>
<keyword evidence="3" id="KW-0547">Nucleotide-binding</keyword>
<dbReference type="InterPro" id="IPR045864">
    <property type="entry name" value="aa-tRNA-synth_II/BPL/LPL"/>
</dbReference>
<dbReference type="AlphaFoldDB" id="A0A0F9WFN8"/>
<feature type="binding site" evidence="8">
    <location>
        <position position="233"/>
    </location>
    <ligand>
        <name>L-serine</name>
        <dbReference type="ChEBI" id="CHEBI:33384"/>
    </ligand>
</feature>
<dbReference type="OMA" id="FEETLYC"/>
<feature type="binding site" evidence="9">
    <location>
        <begin position="351"/>
        <end position="354"/>
    </location>
    <ligand>
        <name>ATP</name>
        <dbReference type="ChEBI" id="CHEBI:30616"/>
    </ligand>
</feature>
<evidence type="ECO:0000256" key="8">
    <source>
        <dbReference type="PIRSR" id="PIRSR001529-1"/>
    </source>
</evidence>
<dbReference type="NCBIfam" id="TIGR00414">
    <property type="entry name" value="serS"/>
    <property type="match status" value="1"/>
</dbReference>
<evidence type="ECO:0000313" key="12">
    <source>
        <dbReference type="Proteomes" id="UP000034350"/>
    </source>
</evidence>
<proteinExistence type="predicted"/>
<evidence type="ECO:0000256" key="1">
    <source>
        <dbReference type="ARBA" id="ARBA00012840"/>
    </source>
</evidence>
<dbReference type="InterPro" id="IPR042103">
    <property type="entry name" value="SerRS_1_N_sf"/>
</dbReference>
<evidence type="ECO:0000256" key="7">
    <source>
        <dbReference type="ARBA" id="ARBA00031113"/>
    </source>
</evidence>
<dbReference type="SUPFAM" id="SSF55681">
    <property type="entry name" value="Class II aaRS and biotin synthetases"/>
    <property type="match status" value="1"/>
</dbReference>
<keyword evidence="2" id="KW-0436">Ligase</keyword>
<evidence type="ECO:0000313" key="11">
    <source>
        <dbReference type="EMBL" id="KKO75540.1"/>
    </source>
</evidence>
<name>A0A0F9WFN8_9MICR</name>
<dbReference type="GO" id="GO:0006434">
    <property type="term" value="P:seryl-tRNA aminoacylation"/>
    <property type="evidence" value="ECO:0007669"/>
    <property type="project" value="InterPro"/>
</dbReference>
<feature type="site" description="Important for serine binding" evidence="8">
    <location>
        <position position="388"/>
    </location>
</feature>
<dbReference type="PROSITE" id="PS50862">
    <property type="entry name" value="AA_TRNA_LIGASE_II"/>
    <property type="match status" value="1"/>
</dbReference>
<dbReference type="VEuPathDB" id="MicrosporidiaDB:NCER_100508"/>
<dbReference type="EC" id="6.1.1.11" evidence="1"/>
<reference evidence="11 12" key="1">
    <citation type="journal article" date="2015" name="Environ. Microbiol.">
        <title>Genome analyses suggest the presence of polyploidy and recent human-driven expansions in eight global populations of the honeybee pathogen Nosema ceranae.</title>
        <authorList>
            <person name="Pelin A."/>
            <person name="Selman M."/>
            <person name="Aris-Brosou S."/>
            <person name="Farinelli L."/>
            <person name="Corradi N."/>
        </authorList>
    </citation>
    <scope>NUCLEOTIDE SEQUENCE [LARGE SCALE GENOMIC DNA]</scope>
    <source>
        <strain evidence="11 12">PA08 1199</strain>
    </source>
</reference>
<keyword evidence="5" id="KW-0648">Protein biosynthesis</keyword>